<keyword evidence="2" id="KW-1185">Reference proteome</keyword>
<sequence length="56" mass="6235">MDPLLERFMRPLYLYLLKVSASAVSLEEGYPFLVLTEVSGCEPLAKSFCKPILAQG</sequence>
<dbReference type="EMBL" id="KI925455">
    <property type="protein sequence ID" value="ETW85491.1"/>
    <property type="molecule type" value="Genomic_DNA"/>
</dbReference>
<reference evidence="1 2" key="1">
    <citation type="journal article" date="2012" name="New Phytol.">
        <title>Insight into trade-off between wood decay and parasitism from the genome of a fungal forest pathogen.</title>
        <authorList>
            <person name="Olson A."/>
            <person name="Aerts A."/>
            <person name="Asiegbu F."/>
            <person name="Belbahri L."/>
            <person name="Bouzid O."/>
            <person name="Broberg A."/>
            <person name="Canback B."/>
            <person name="Coutinho P.M."/>
            <person name="Cullen D."/>
            <person name="Dalman K."/>
            <person name="Deflorio G."/>
            <person name="van Diepen L.T."/>
            <person name="Dunand C."/>
            <person name="Duplessis S."/>
            <person name="Durling M."/>
            <person name="Gonthier P."/>
            <person name="Grimwood J."/>
            <person name="Fossdal C.G."/>
            <person name="Hansson D."/>
            <person name="Henrissat B."/>
            <person name="Hietala A."/>
            <person name="Himmelstrand K."/>
            <person name="Hoffmeister D."/>
            <person name="Hogberg N."/>
            <person name="James T.Y."/>
            <person name="Karlsson M."/>
            <person name="Kohler A."/>
            <person name="Kues U."/>
            <person name="Lee Y.H."/>
            <person name="Lin Y.C."/>
            <person name="Lind M."/>
            <person name="Lindquist E."/>
            <person name="Lombard V."/>
            <person name="Lucas S."/>
            <person name="Lunden K."/>
            <person name="Morin E."/>
            <person name="Murat C."/>
            <person name="Park J."/>
            <person name="Raffaello T."/>
            <person name="Rouze P."/>
            <person name="Salamov A."/>
            <person name="Schmutz J."/>
            <person name="Solheim H."/>
            <person name="Stahlberg J."/>
            <person name="Velez H."/>
            <person name="de Vries R.P."/>
            <person name="Wiebenga A."/>
            <person name="Woodward S."/>
            <person name="Yakovlev I."/>
            <person name="Garbelotto M."/>
            <person name="Martin F."/>
            <person name="Grigoriev I.V."/>
            <person name="Stenlid J."/>
        </authorList>
    </citation>
    <scope>NUCLEOTIDE SEQUENCE [LARGE SCALE GENOMIC DNA]</scope>
    <source>
        <strain evidence="1 2">TC 32-1</strain>
    </source>
</reference>
<dbReference type="Proteomes" id="UP000030671">
    <property type="component" value="Unassembled WGS sequence"/>
</dbReference>
<dbReference type="AlphaFoldDB" id="W4KKA5"/>
<dbReference type="InParanoid" id="W4KKA5"/>
<dbReference type="GeneID" id="20665714"/>
<dbReference type="KEGG" id="hir:HETIRDRAFT_100859"/>
<dbReference type="RefSeq" id="XP_009542347.1">
    <property type="nucleotide sequence ID" value="XM_009544052.1"/>
</dbReference>
<organism evidence="1 2">
    <name type="scientific">Heterobasidion irregulare (strain TC 32-1)</name>
    <dbReference type="NCBI Taxonomy" id="747525"/>
    <lineage>
        <taxon>Eukaryota</taxon>
        <taxon>Fungi</taxon>
        <taxon>Dikarya</taxon>
        <taxon>Basidiomycota</taxon>
        <taxon>Agaricomycotina</taxon>
        <taxon>Agaricomycetes</taxon>
        <taxon>Russulales</taxon>
        <taxon>Bondarzewiaceae</taxon>
        <taxon>Heterobasidion</taxon>
        <taxon>Heterobasidion annosum species complex</taxon>
    </lineage>
</organism>
<name>W4KKA5_HETIT</name>
<gene>
    <name evidence="1" type="ORF">HETIRDRAFT_100859</name>
</gene>
<evidence type="ECO:0000313" key="2">
    <source>
        <dbReference type="Proteomes" id="UP000030671"/>
    </source>
</evidence>
<dbReference type="HOGENOM" id="CLU_3014408_0_0_1"/>
<evidence type="ECO:0000313" key="1">
    <source>
        <dbReference type="EMBL" id="ETW85491.1"/>
    </source>
</evidence>
<proteinExistence type="predicted"/>
<protein>
    <submittedName>
        <fullName evidence="1">Uncharacterized protein</fullName>
    </submittedName>
</protein>
<accession>W4KKA5</accession>